<dbReference type="Gene3D" id="3.40.50.300">
    <property type="entry name" value="P-loop containing nucleotide triphosphate hydrolases"/>
    <property type="match status" value="4"/>
</dbReference>
<feature type="domain" description="UvrD-like helicase ATP-binding" evidence="10">
    <location>
        <begin position="1"/>
        <end position="427"/>
    </location>
</feature>
<evidence type="ECO:0000259" key="10">
    <source>
        <dbReference type="PROSITE" id="PS51198"/>
    </source>
</evidence>
<feature type="domain" description="UvrD-like helicase C-terminal" evidence="11">
    <location>
        <begin position="428"/>
        <end position="669"/>
    </location>
</feature>
<evidence type="ECO:0000256" key="7">
    <source>
        <dbReference type="ARBA" id="ARBA00034808"/>
    </source>
</evidence>
<dbReference type="RefSeq" id="WP_034362517.1">
    <property type="nucleotide sequence ID" value="NZ_CAJUDB010000010.1"/>
</dbReference>
<dbReference type="InterPro" id="IPR000212">
    <property type="entry name" value="DNA_helicase_UvrD/REP"/>
</dbReference>
<proteinExistence type="predicted"/>
<dbReference type="Pfam" id="PF00580">
    <property type="entry name" value="UvrD-helicase"/>
    <property type="match status" value="1"/>
</dbReference>
<comment type="catalytic activity">
    <reaction evidence="8">
        <text>ATP + H2O = ADP + phosphate + H(+)</text>
        <dbReference type="Rhea" id="RHEA:13065"/>
        <dbReference type="ChEBI" id="CHEBI:15377"/>
        <dbReference type="ChEBI" id="CHEBI:15378"/>
        <dbReference type="ChEBI" id="CHEBI:30616"/>
        <dbReference type="ChEBI" id="CHEBI:43474"/>
        <dbReference type="ChEBI" id="CHEBI:456216"/>
        <dbReference type="EC" id="5.6.2.4"/>
    </reaction>
</comment>
<protein>
    <recommendedName>
        <fullName evidence="7">DNA 3'-5' helicase</fullName>
        <ecNumber evidence="7">5.6.2.4</ecNumber>
    </recommendedName>
</protein>
<dbReference type="GO" id="GO:0003677">
    <property type="term" value="F:DNA binding"/>
    <property type="evidence" value="ECO:0007669"/>
    <property type="project" value="InterPro"/>
</dbReference>
<evidence type="ECO:0000256" key="9">
    <source>
        <dbReference type="PROSITE-ProRule" id="PRU00560"/>
    </source>
</evidence>
<dbReference type="GO" id="GO:0000725">
    <property type="term" value="P:recombinational repair"/>
    <property type="evidence" value="ECO:0007669"/>
    <property type="project" value="TreeGrafter"/>
</dbReference>
<keyword evidence="1 9" id="KW-0547">Nucleotide-binding</keyword>
<dbReference type="GO" id="GO:0016787">
    <property type="term" value="F:hydrolase activity"/>
    <property type="evidence" value="ECO:0007669"/>
    <property type="project" value="UniProtKB-UniRule"/>
</dbReference>
<dbReference type="PROSITE" id="PS51217">
    <property type="entry name" value="UVRD_HELICASE_CTER"/>
    <property type="match status" value="1"/>
</dbReference>
<keyword evidence="4 9" id="KW-0067">ATP-binding</keyword>
<gene>
    <name evidence="12" type="ORF">LS65_004605</name>
</gene>
<dbReference type="GO" id="GO:0005829">
    <property type="term" value="C:cytosol"/>
    <property type="evidence" value="ECO:0007669"/>
    <property type="project" value="TreeGrafter"/>
</dbReference>
<dbReference type="PANTHER" id="PTHR11070:SF67">
    <property type="entry name" value="DNA 3'-5' HELICASE"/>
    <property type="match status" value="1"/>
</dbReference>
<dbReference type="GO" id="GO:0043138">
    <property type="term" value="F:3'-5' DNA helicase activity"/>
    <property type="evidence" value="ECO:0007669"/>
    <property type="project" value="UniProtKB-EC"/>
</dbReference>
<evidence type="ECO:0000313" key="12">
    <source>
        <dbReference type="EMBL" id="TLE02102.1"/>
    </source>
</evidence>
<dbReference type="SUPFAM" id="SSF52980">
    <property type="entry name" value="Restriction endonuclease-like"/>
    <property type="match status" value="1"/>
</dbReference>
<dbReference type="GO" id="GO:0005524">
    <property type="term" value="F:ATP binding"/>
    <property type="evidence" value="ECO:0007669"/>
    <property type="project" value="UniProtKB-UniRule"/>
</dbReference>
<feature type="binding site" evidence="9">
    <location>
        <begin position="14"/>
        <end position="21"/>
    </location>
    <ligand>
        <name>ATP</name>
        <dbReference type="ChEBI" id="CHEBI:30616"/>
    </ligand>
</feature>
<reference evidence="12 13" key="1">
    <citation type="journal article" date="2014" name="Genome Announc.">
        <title>Draft genome sequences of eight enterohepatic helicobacter species isolated from both laboratory and wild rodents.</title>
        <authorList>
            <person name="Sheh A."/>
            <person name="Shen Z."/>
            <person name="Fox J.G."/>
        </authorList>
    </citation>
    <scope>NUCLEOTIDE SEQUENCE [LARGE SCALE GENOMIC DNA]</scope>
    <source>
        <strain evidence="12 13">MIT 01-6451</strain>
    </source>
</reference>
<evidence type="ECO:0000256" key="4">
    <source>
        <dbReference type="ARBA" id="ARBA00022840"/>
    </source>
</evidence>
<dbReference type="SUPFAM" id="SSF52540">
    <property type="entry name" value="P-loop containing nucleoside triphosphate hydrolases"/>
    <property type="match status" value="1"/>
</dbReference>
<keyword evidence="5" id="KW-0413">Isomerase</keyword>
<organism evidence="12 13">
    <name type="scientific">Helicobacter japonicus</name>
    <dbReference type="NCBI Taxonomy" id="425400"/>
    <lineage>
        <taxon>Bacteria</taxon>
        <taxon>Pseudomonadati</taxon>
        <taxon>Campylobacterota</taxon>
        <taxon>Epsilonproteobacteria</taxon>
        <taxon>Campylobacterales</taxon>
        <taxon>Helicobacteraceae</taxon>
        <taxon>Helicobacter</taxon>
    </lineage>
</organism>
<dbReference type="InterPro" id="IPR014017">
    <property type="entry name" value="DNA_helicase_UvrD-like_C"/>
</dbReference>
<dbReference type="AlphaFoldDB" id="A0A4U8TNJ1"/>
<dbReference type="InterPro" id="IPR027417">
    <property type="entry name" value="P-loop_NTPase"/>
</dbReference>
<dbReference type="STRING" id="425400.LS65_06540"/>
<dbReference type="InterPro" id="IPR011335">
    <property type="entry name" value="Restrct_endonuc-II-like"/>
</dbReference>
<keyword evidence="13" id="KW-1185">Reference proteome</keyword>
<dbReference type="Pfam" id="PF13361">
    <property type="entry name" value="UvrD_C"/>
    <property type="match status" value="2"/>
</dbReference>
<comment type="catalytic activity">
    <reaction evidence="6">
        <text>Couples ATP hydrolysis with the unwinding of duplex DNA by translocating in the 3'-5' direction.</text>
        <dbReference type="EC" id="5.6.2.4"/>
    </reaction>
</comment>
<evidence type="ECO:0000256" key="3">
    <source>
        <dbReference type="ARBA" id="ARBA00022806"/>
    </source>
</evidence>
<evidence type="ECO:0000313" key="13">
    <source>
        <dbReference type="Proteomes" id="UP000029707"/>
    </source>
</evidence>
<dbReference type="PROSITE" id="PS51198">
    <property type="entry name" value="UVRD_HELICASE_ATP_BIND"/>
    <property type="match status" value="1"/>
</dbReference>
<evidence type="ECO:0000256" key="2">
    <source>
        <dbReference type="ARBA" id="ARBA00022801"/>
    </source>
</evidence>
<evidence type="ECO:0000256" key="8">
    <source>
        <dbReference type="ARBA" id="ARBA00048988"/>
    </source>
</evidence>
<comment type="caution">
    <text evidence="12">The sequence shown here is derived from an EMBL/GenBank/DDBJ whole genome shotgun (WGS) entry which is preliminary data.</text>
</comment>
<dbReference type="OrthoDB" id="9810135at2"/>
<evidence type="ECO:0000256" key="5">
    <source>
        <dbReference type="ARBA" id="ARBA00023235"/>
    </source>
</evidence>
<dbReference type="EC" id="5.6.2.4" evidence="7"/>
<accession>A0A4U8TNJ1</accession>
<evidence type="ECO:0000259" key="11">
    <source>
        <dbReference type="PROSITE" id="PS51217"/>
    </source>
</evidence>
<sequence>MATHKQAQFLALKASAGSGKTFSLALRFIYLLFCGANPHQILTLTFTRKASNEMRHRIHDHLHTLKICLADNTYQNNIIYKDLHEKKGLSHQVLSQNIEKIYANFMQSNPRITTIDSFFHTILKKFCWYVGVSAFFEVGTIDSYAINEAFLHSLNTDEIDNLTQFCFKHKMNVSSFLDFLHLLSKFPTQDIKNALEDGLQPISLSFEEIDDEIRMRMERINEYIQSVEKGHKTLKKGFLKTSAKELIKSPTYILQWREHTFFANYDLSAFDTVREEILGLLKIYFVKKEQDVLHLIRGYLLRFDRFRQQQSRLENYLSYNDIMLKNHELLIRNIDREFFYFRLDDKITHILLDEFQDTSITQYQILKPIIDEIKSGDSRKNIDEKSLFVVGDEKQSIYMFRGSFTGVFEEATIDLEKENLPYNFRSKPRVIDFNNRVFEKCYPAYVPSQCPNDDIQGGYVRVLESAEDSQSLQEQVYTELQALLQKGADEDNIAILVFQNKDAVYLKDYINAQNPHINIVTQSSMSLFAKKEVRLILNALQYINLLRAKAKIIENPLESVGTLREVNNALKLYEKQICKLQGKAYMDSADAIEQLAPLALLTSVRPSQIVLALIEGFNIANSTTMRFLELSCEYVSIDELLEIESKIQCDAPTQSNKGVKIMTIHKSKGLEFEYVIVCDKMSDPQNDTDKFVYAYDGLKMGRIYYKHTARESFDCEYKEALEAYRKRVEQESINVLYVAFTRAKYGLSIAPRKSKSTKQDSQKNNSSFAKLELESVCDDLPQLSSINQQEISTSQKPINVLQSLQYFGRQSAFIRQEKEQKYRIFESDKWHNVIFGTALHSVFEMHLGYGMSRDNIYHIVLNRYGFALTHESITQVLAYAFNCMQNPLFTALLMGKEVLCEVSYIIESCLYRIDTLVYDERECFVLDYKSSTGHQEEQEEQVRGYMHFLDTFYNKNKYVRGFIIYPLKQGSEQIKEVI</sequence>
<dbReference type="Proteomes" id="UP000029707">
    <property type="component" value="Unassembled WGS sequence"/>
</dbReference>
<dbReference type="EMBL" id="JRMQ02000004">
    <property type="protein sequence ID" value="TLE02102.1"/>
    <property type="molecule type" value="Genomic_DNA"/>
</dbReference>
<dbReference type="InterPro" id="IPR014016">
    <property type="entry name" value="UvrD-like_ATP-bd"/>
</dbReference>
<name>A0A4U8TNJ1_9HELI</name>
<evidence type="ECO:0000256" key="6">
    <source>
        <dbReference type="ARBA" id="ARBA00034617"/>
    </source>
</evidence>
<keyword evidence="3 9" id="KW-0347">Helicase</keyword>
<dbReference type="NCBIfam" id="NF010485">
    <property type="entry name" value="PRK13909.1-2"/>
    <property type="match status" value="1"/>
</dbReference>
<evidence type="ECO:0000256" key="1">
    <source>
        <dbReference type="ARBA" id="ARBA00022741"/>
    </source>
</evidence>
<keyword evidence="2 9" id="KW-0378">Hydrolase</keyword>
<dbReference type="PANTHER" id="PTHR11070">
    <property type="entry name" value="UVRD / RECB / PCRA DNA HELICASE FAMILY MEMBER"/>
    <property type="match status" value="1"/>
</dbReference>